<organism evidence="10 11">
    <name type="scientific">Corynebacterium oculi</name>
    <dbReference type="NCBI Taxonomy" id="1544416"/>
    <lineage>
        <taxon>Bacteria</taxon>
        <taxon>Bacillati</taxon>
        <taxon>Actinomycetota</taxon>
        <taxon>Actinomycetes</taxon>
        <taxon>Mycobacteriales</taxon>
        <taxon>Corynebacteriaceae</taxon>
        <taxon>Corynebacterium</taxon>
    </lineage>
</organism>
<dbReference type="AlphaFoldDB" id="A0A0Q0Z7J8"/>
<keyword evidence="5 9" id="KW-1133">Transmembrane helix</keyword>
<feature type="transmembrane region" description="Helical" evidence="9">
    <location>
        <begin position="318"/>
        <end position="344"/>
    </location>
</feature>
<dbReference type="PATRIC" id="fig|1544416.3.peg.692"/>
<evidence type="ECO:0000256" key="3">
    <source>
        <dbReference type="ARBA" id="ARBA00022679"/>
    </source>
</evidence>
<protein>
    <recommendedName>
        <fullName evidence="12">Alpha-(1-&gt;6)-mannopyranosyltransferase A</fullName>
    </recommendedName>
</protein>
<evidence type="ECO:0000256" key="7">
    <source>
        <dbReference type="ARBA" id="ARBA00043987"/>
    </source>
</evidence>
<proteinExistence type="inferred from homology"/>
<feature type="transmembrane region" description="Helical" evidence="9">
    <location>
        <begin position="356"/>
        <end position="389"/>
    </location>
</feature>
<dbReference type="InterPro" id="IPR049829">
    <property type="entry name" value="MptA/B-like"/>
</dbReference>
<evidence type="ECO:0000256" key="5">
    <source>
        <dbReference type="ARBA" id="ARBA00022989"/>
    </source>
</evidence>
<keyword evidence="6 9" id="KW-0472">Membrane</keyword>
<dbReference type="NCBIfam" id="NF038066">
    <property type="entry name" value="MptB"/>
    <property type="match status" value="1"/>
</dbReference>
<evidence type="ECO:0000256" key="1">
    <source>
        <dbReference type="ARBA" id="ARBA00004141"/>
    </source>
</evidence>
<dbReference type="Pfam" id="PF26314">
    <property type="entry name" value="MptA_B_family"/>
    <property type="match status" value="1"/>
</dbReference>
<evidence type="ECO:0000313" key="11">
    <source>
        <dbReference type="Proteomes" id="UP000050517"/>
    </source>
</evidence>
<feature type="transmembrane region" description="Helical" evidence="9">
    <location>
        <begin position="143"/>
        <end position="162"/>
    </location>
</feature>
<feature type="transmembrane region" description="Helical" evidence="9">
    <location>
        <begin position="427"/>
        <end position="449"/>
    </location>
</feature>
<feature type="transmembrane region" description="Helical" evidence="9">
    <location>
        <begin position="58"/>
        <end position="83"/>
    </location>
</feature>
<dbReference type="EMBL" id="LKST01000001">
    <property type="protein sequence ID" value="KQB85545.1"/>
    <property type="molecule type" value="Genomic_DNA"/>
</dbReference>
<keyword evidence="4 9" id="KW-0812">Transmembrane</keyword>
<comment type="subcellular location">
    <subcellularLocation>
        <location evidence="1">Membrane</location>
        <topology evidence="1">Multi-pass membrane protein</topology>
    </subcellularLocation>
</comment>
<feature type="transmembrane region" description="Helical" evidence="9">
    <location>
        <begin position="495"/>
        <end position="513"/>
    </location>
</feature>
<evidence type="ECO:0000256" key="9">
    <source>
        <dbReference type="SAM" id="Phobius"/>
    </source>
</evidence>
<dbReference type="STRING" id="1544416.Cocul_00691"/>
<evidence type="ECO:0000313" key="10">
    <source>
        <dbReference type="EMBL" id="KQB85545.1"/>
    </source>
</evidence>
<reference evidence="10 11" key="1">
    <citation type="submission" date="2015-10" db="EMBL/GenBank/DDBJ databases">
        <title>Corynebacteirum lowii and Corynebacterium oculi species nova, derived from human clinical disease and and emended description of Corynebacterium mastiditis.</title>
        <authorList>
            <person name="Bernard K."/>
            <person name="Pacheco A.L."/>
            <person name="Mcdougall C."/>
            <person name="Burtx T."/>
            <person name="Weibe D."/>
            <person name="Tyler S."/>
            <person name="Olson A.B."/>
            <person name="Cnockaert M."/>
            <person name="Eguchi H."/>
            <person name="Kuwahara T."/>
            <person name="Nakayama-Imaohji H."/>
            <person name="Boudewijins M."/>
            <person name="Van Hoecke F."/>
            <person name="Bernier A.-M."/>
            <person name="Vandamme P."/>
        </authorList>
    </citation>
    <scope>NUCLEOTIDE SEQUENCE [LARGE SCALE GENOMIC DNA]</scope>
    <source>
        <strain evidence="10 11">NML 130210</strain>
    </source>
</reference>
<evidence type="ECO:0000256" key="8">
    <source>
        <dbReference type="SAM" id="MobiDB-lite"/>
    </source>
</evidence>
<evidence type="ECO:0008006" key="12">
    <source>
        <dbReference type="Google" id="ProtNLM"/>
    </source>
</evidence>
<feature type="region of interest" description="Disordered" evidence="8">
    <location>
        <begin position="24"/>
        <end position="44"/>
    </location>
</feature>
<sequence length="555" mass="58314">MQQQPSALWQALLRDLPRLGVAGSRSAGLHRDSDATDGSRADADSATTRSAGLVRFALLRWIGTTGALLLALGALGGGALPVVDNPYQSFPGGTTLGQMMQASSSIVLVGVALVVLAWIGMAPLVGVSLWGRHRALRVVTTGDLWRTWIAWLLPLLLSAPIFTQDIYSYLAQGAIVREGMDPYSAGPIDLLGTDHHLARSVPFIWAHSPSPYGPVAMGLSALISALTGDSIVLGVLAHRVLSVLMLTAAGWAVLSIARRCRVYPPAALWLGILNPLVLLHLVGGIHNEALMLGLMLVGLELGLRALDRADGWTLPLLAASGALLSCAGMVKVVAFLSLGFIGMAYARYLHQRGRRAWWAIAVAGFFFLAVLVATVALVSALSGIGLGWVTGQGGATTIRSWMSVTTDVGVIAGGIGMLLGLGDHTTAILVVTRLAGLAVAGILTLRMLLGTFLGRIHPVGALGVATFVLVVLFPVVHPWYVLWAVVPLAAWANRPLFRVAVVGYSAAFSFFVLPRGLALPPGTVVNIYVGAAVSLAVILAAGWWWLRRSGLVGLN</sequence>
<feature type="transmembrane region" description="Helical" evidence="9">
    <location>
        <begin position="461"/>
        <end position="483"/>
    </location>
</feature>
<evidence type="ECO:0000256" key="6">
    <source>
        <dbReference type="ARBA" id="ARBA00023136"/>
    </source>
</evidence>
<feature type="transmembrane region" description="Helical" evidence="9">
    <location>
        <begin position="231"/>
        <end position="254"/>
    </location>
</feature>
<dbReference type="GO" id="GO:0016020">
    <property type="term" value="C:membrane"/>
    <property type="evidence" value="ECO:0007669"/>
    <property type="project" value="UniProtKB-SubCell"/>
</dbReference>
<accession>A0A0Q0Z7J8</accession>
<feature type="transmembrane region" description="Helical" evidence="9">
    <location>
        <begin position="525"/>
        <end position="546"/>
    </location>
</feature>
<comment type="similarity">
    <text evidence="7">Belongs to the MptA/B family.</text>
</comment>
<name>A0A0Q0Z7J8_9CORY</name>
<keyword evidence="11" id="KW-1185">Reference proteome</keyword>
<feature type="transmembrane region" description="Helical" evidence="9">
    <location>
        <begin position="103"/>
        <end position="131"/>
    </location>
</feature>
<feature type="transmembrane region" description="Helical" evidence="9">
    <location>
        <begin position="401"/>
        <end position="421"/>
    </location>
</feature>
<dbReference type="Proteomes" id="UP000050517">
    <property type="component" value="Unassembled WGS sequence"/>
</dbReference>
<dbReference type="OrthoDB" id="5242303at2"/>
<keyword evidence="3" id="KW-0808">Transferase</keyword>
<feature type="compositionally biased region" description="Basic and acidic residues" evidence="8">
    <location>
        <begin position="29"/>
        <end position="43"/>
    </location>
</feature>
<dbReference type="RefSeq" id="WP_055121862.1">
    <property type="nucleotide sequence ID" value="NZ_LKST01000001.1"/>
</dbReference>
<gene>
    <name evidence="10" type="ORF">Cocul_00691</name>
</gene>
<evidence type="ECO:0000256" key="4">
    <source>
        <dbReference type="ARBA" id="ARBA00022692"/>
    </source>
</evidence>
<feature type="transmembrane region" description="Helical" evidence="9">
    <location>
        <begin position="266"/>
        <end position="283"/>
    </location>
</feature>
<keyword evidence="2" id="KW-0328">Glycosyltransferase</keyword>
<evidence type="ECO:0000256" key="2">
    <source>
        <dbReference type="ARBA" id="ARBA00022676"/>
    </source>
</evidence>
<comment type="caution">
    <text evidence="10">The sequence shown here is derived from an EMBL/GenBank/DDBJ whole genome shotgun (WGS) entry which is preliminary data.</text>
</comment>
<dbReference type="GO" id="GO:0016757">
    <property type="term" value="F:glycosyltransferase activity"/>
    <property type="evidence" value="ECO:0007669"/>
    <property type="project" value="UniProtKB-KW"/>
</dbReference>